<evidence type="ECO:0000256" key="1">
    <source>
        <dbReference type="ARBA" id="ARBA00009437"/>
    </source>
</evidence>
<evidence type="ECO:0000313" key="7">
    <source>
        <dbReference type="Proteomes" id="UP000003963"/>
    </source>
</evidence>
<dbReference type="SUPFAM" id="SSF46785">
    <property type="entry name" value="Winged helix' DNA-binding domain"/>
    <property type="match status" value="1"/>
</dbReference>
<dbReference type="GO" id="GO:0003677">
    <property type="term" value="F:DNA binding"/>
    <property type="evidence" value="ECO:0007669"/>
    <property type="project" value="UniProtKB-KW"/>
</dbReference>
<evidence type="ECO:0000256" key="3">
    <source>
        <dbReference type="ARBA" id="ARBA00023125"/>
    </source>
</evidence>
<gene>
    <name evidence="6" type="ORF">SSOG_04111</name>
</gene>
<dbReference type="PRINTS" id="PR00039">
    <property type="entry name" value="HTHLYSR"/>
</dbReference>
<reference evidence="6 7" key="1">
    <citation type="submission" date="2009-02" db="EMBL/GenBank/DDBJ databases">
        <title>Annotation of Streptomyces hygroscopicus strain ATCC 53653.</title>
        <authorList>
            <consortium name="The Broad Institute Genome Sequencing Platform"/>
            <consortium name="Broad Institute Microbial Sequencing Center"/>
            <person name="Fischbach M."/>
            <person name="Godfrey P."/>
            <person name="Ward D."/>
            <person name="Young S."/>
            <person name="Zeng Q."/>
            <person name="Koehrsen M."/>
            <person name="Alvarado L."/>
            <person name="Berlin A.M."/>
            <person name="Bochicchio J."/>
            <person name="Borenstein D."/>
            <person name="Chapman S.B."/>
            <person name="Chen Z."/>
            <person name="Engels R."/>
            <person name="Freedman E."/>
            <person name="Gellesch M."/>
            <person name="Goldberg J."/>
            <person name="Griggs A."/>
            <person name="Gujja S."/>
            <person name="Heilman E.R."/>
            <person name="Heiman D.I."/>
            <person name="Hepburn T.A."/>
            <person name="Howarth C."/>
            <person name="Jen D."/>
            <person name="Larson L."/>
            <person name="Lewis B."/>
            <person name="Mehta T."/>
            <person name="Park D."/>
            <person name="Pearson M."/>
            <person name="Richards J."/>
            <person name="Roberts A."/>
            <person name="Saif S."/>
            <person name="Shea T.D."/>
            <person name="Shenoy N."/>
            <person name="Sisk P."/>
            <person name="Stolte C."/>
            <person name="Sykes S.N."/>
            <person name="Thomson T."/>
            <person name="Walk T."/>
            <person name="White J."/>
            <person name="Yandava C."/>
            <person name="Straight P."/>
            <person name="Clardy J."/>
            <person name="Hung D."/>
            <person name="Kolter R."/>
            <person name="Mekalanos J."/>
            <person name="Walker S."/>
            <person name="Walsh C.T."/>
            <person name="Wieland-Brown L.C."/>
            <person name="Haas B."/>
            <person name="Nusbaum C."/>
            <person name="Birren B."/>
        </authorList>
    </citation>
    <scope>NUCLEOTIDE SEQUENCE [LARGE SCALE GENOMIC DNA]</scope>
    <source>
        <strain evidence="6 7">ATCC 53653</strain>
    </source>
</reference>
<evidence type="ECO:0000259" key="5">
    <source>
        <dbReference type="PROSITE" id="PS50931"/>
    </source>
</evidence>
<dbReference type="SUPFAM" id="SSF53850">
    <property type="entry name" value="Periplasmic binding protein-like II"/>
    <property type="match status" value="1"/>
</dbReference>
<dbReference type="Proteomes" id="UP000003963">
    <property type="component" value="Unassembled WGS sequence"/>
</dbReference>
<dbReference type="InterPro" id="IPR036388">
    <property type="entry name" value="WH-like_DNA-bd_sf"/>
</dbReference>
<evidence type="ECO:0000313" key="6">
    <source>
        <dbReference type="EMBL" id="EFL24397.1"/>
    </source>
</evidence>
<evidence type="ECO:0000256" key="2">
    <source>
        <dbReference type="ARBA" id="ARBA00023015"/>
    </source>
</evidence>
<dbReference type="PROSITE" id="PS50931">
    <property type="entry name" value="HTH_LYSR"/>
    <property type="match status" value="1"/>
</dbReference>
<keyword evidence="7" id="KW-1185">Reference proteome</keyword>
<dbReference type="PANTHER" id="PTHR30346:SF29">
    <property type="entry name" value="LYSR SUBSTRATE-BINDING"/>
    <property type="match status" value="1"/>
</dbReference>
<dbReference type="Gene3D" id="1.10.10.10">
    <property type="entry name" value="Winged helix-like DNA-binding domain superfamily/Winged helix DNA-binding domain"/>
    <property type="match status" value="1"/>
</dbReference>
<dbReference type="InterPro" id="IPR036390">
    <property type="entry name" value="WH_DNA-bd_sf"/>
</dbReference>
<name>D9WUG2_9ACTN</name>
<keyword evidence="3" id="KW-0238">DNA-binding</keyword>
<comment type="similarity">
    <text evidence="1">Belongs to the LysR transcriptional regulatory family.</text>
</comment>
<dbReference type="HOGENOM" id="CLU_039613_6_0_11"/>
<dbReference type="EMBL" id="GG657754">
    <property type="protein sequence ID" value="EFL24397.1"/>
    <property type="molecule type" value="Genomic_DNA"/>
</dbReference>
<dbReference type="PANTHER" id="PTHR30346">
    <property type="entry name" value="TRANSCRIPTIONAL DUAL REGULATOR HCAR-RELATED"/>
    <property type="match status" value="1"/>
</dbReference>
<keyword evidence="2" id="KW-0805">Transcription regulation</keyword>
<feature type="domain" description="HTH lysR-type" evidence="5">
    <location>
        <begin position="28"/>
        <end position="85"/>
    </location>
</feature>
<dbReference type="STRING" id="457427.SSOG_04111"/>
<dbReference type="FunFam" id="1.10.10.10:FF:000001">
    <property type="entry name" value="LysR family transcriptional regulator"/>
    <property type="match status" value="1"/>
</dbReference>
<keyword evidence="4" id="KW-0804">Transcription</keyword>
<proteinExistence type="inferred from homology"/>
<accession>D9WUG2</accession>
<dbReference type="GO" id="GO:0003700">
    <property type="term" value="F:DNA-binding transcription factor activity"/>
    <property type="evidence" value="ECO:0007669"/>
    <property type="project" value="InterPro"/>
</dbReference>
<dbReference type="Gene3D" id="3.40.190.10">
    <property type="entry name" value="Periplasmic binding protein-like II"/>
    <property type="match status" value="2"/>
</dbReference>
<dbReference type="AlphaFoldDB" id="D9WUG2"/>
<organism evidence="6 7">
    <name type="scientific">Streptomyces himastatinicus ATCC 53653</name>
    <dbReference type="NCBI Taxonomy" id="457427"/>
    <lineage>
        <taxon>Bacteria</taxon>
        <taxon>Bacillati</taxon>
        <taxon>Actinomycetota</taxon>
        <taxon>Actinomycetes</taxon>
        <taxon>Kitasatosporales</taxon>
        <taxon>Streptomycetaceae</taxon>
        <taxon>Streptomyces</taxon>
        <taxon>Streptomyces violaceusniger group</taxon>
    </lineage>
</organism>
<dbReference type="OrthoDB" id="4131546at2"/>
<dbReference type="InterPro" id="IPR005119">
    <property type="entry name" value="LysR_subst-bd"/>
</dbReference>
<protein>
    <submittedName>
        <fullName evidence="6">LysR family transcriptional regulator</fullName>
    </submittedName>
</protein>
<dbReference type="Pfam" id="PF03466">
    <property type="entry name" value="LysR_substrate"/>
    <property type="match status" value="1"/>
</dbReference>
<evidence type="ECO:0000256" key="4">
    <source>
        <dbReference type="ARBA" id="ARBA00023163"/>
    </source>
</evidence>
<dbReference type="InterPro" id="IPR000847">
    <property type="entry name" value="LysR_HTH_N"/>
</dbReference>
<sequence>MSVEGAGTIRPIRIFPACINTFYSVHVLDIHQLAVIAGVARAGSYTAAAELLGYTQPAVSYRMRSLERTIGVQLAVRSGRGVRLTPAGHRLAQHAEVVLSALGAVEDEFRTYAAHARGMVRVSAIHSACASLLPGAVARLRSARPDVQVVLERATSPDAYRALRDGTTDVALVSVRDGARPDDPGTDADPDPGAAEAEVVDLPLISDPRCVLLPVDHPLADLRTIPLSALADESWVLDEDRDEFTAACARAGFEPRTAAITNDPATAHDLVAHGVGAAVAEGLALPPRPDPRVVARPLRGWPPRRVHALLRAGTTRAPAVEALLTALREAVDDHRAANGDPAPLRLARAAEAAG</sequence>
<dbReference type="GO" id="GO:0032993">
    <property type="term" value="C:protein-DNA complex"/>
    <property type="evidence" value="ECO:0007669"/>
    <property type="project" value="TreeGrafter"/>
</dbReference>
<dbReference type="Pfam" id="PF00126">
    <property type="entry name" value="HTH_1"/>
    <property type="match status" value="1"/>
</dbReference>